<evidence type="ECO:0000313" key="2">
    <source>
        <dbReference type="Proteomes" id="UP000239469"/>
    </source>
</evidence>
<dbReference type="AlphaFoldDB" id="A0A2S9WZN6"/>
<dbReference type="Gene3D" id="3.40.50.1820">
    <property type="entry name" value="alpha/beta hydrolase"/>
    <property type="match status" value="1"/>
</dbReference>
<dbReference type="EMBL" id="MTBD01000036">
    <property type="protein sequence ID" value="PRP68932.1"/>
    <property type="molecule type" value="Genomic_DNA"/>
</dbReference>
<protein>
    <recommendedName>
        <fullName evidence="3">Alpha/beta hydrolase</fullName>
    </recommendedName>
</protein>
<organism evidence="1 2">
    <name type="scientific">Chromobacterium amazonense</name>
    <dbReference type="NCBI Taxonomy" id="1382803"/>
    <lineage>
        <taxon>Bacteria</taxon>
        <taxon>Pseudomonadati</taxon>
        <taxon>Pseudomonadota</taxon>
        <taxon>Betaproteobacteria</taxon>
        <taxon>Neisseriales</taxon>
        <taxon>Chromobacteriaceae</taxon>
        <taxon>Chromobacterium</taxon>
    </lineage>
</organism>
<dbReference type="SUPFAM" id="SSF53474">
    <property type="entry name" value="alpha/beta-Hydrolases"/>
    <property type="match status" value="1"/>
</dbReference>
<dbReference type="Proteomes" id="UP000239469">
    <property type="component" value="Unassembled WGS sequence"/>
</dbReference>
<evidence type="ECO:0008006" key="3">
    <source>
        <dbReference type="Google" id="ProtNLM"/>
    </source>
</evidence>
<comment type="caution">
    <text evidence="1">The sequence shown here is derived from an EMBL/GenBank/DDBJ whole genome shotgun (WGS) entry which is preliminary data.</text>
</comment>
<accession>A0A2S9WZN6</accession>
<sequence length="254" mass="26890">MEALQQPISAAFGPETGPAAIVMAPMMAVWDNGAFCAPLTEQLVARGYRVTVYDTMSLARDCDDLPQAAARWAAVLAERHSSIELAVGQAYGGALVQYLLGGALSACPRFLGISAPTFCDGPLRAGLGDILRLLRDSSPEAALQMLEWRVLADHSDTMPAQPKQAPDEAAARLAPGLSHLLDADARAEVAAYGGRALWLYGEGSRLVRGSNIVPAPRRAHQRAVGLPDCGMRPLSDAQAESIALIEAFLDESTI</sequence>
<dbReference type="InterPro" id="IPR029058">
    <property type="entry name" value="AB_hydrolase_fold"/>
</dbReference>
<gene>
    <name evidence="1" type="ORF">BUE93_19505</name>
</gene>
<proteinExistence type="predicted"/>
<evidence type="ECO:0000313" key="1">
    <source>
        <dbReference type="EMBL" id="PRP68932.1"/>
    </source>
</evidence>
<name>A0A2S9WZN6_9NEIS</name>
<dbReference type="RefSeq" id="WP_106077916.1">
    <property type="nucleotide sequence ID" value="NZ_MTBD01000036.1"/>
</dbReference>
<reference evidence="1 2" key="1">
    <citation type="submission" date="2017-01" db="EMBL/GenBank/DDBJ databases">
        <title>New insights into the genetic diversity of Chromobacterium isolated from tropical freshwater lake.</title>
        <authorList>
            <person name="Santos A.B."/>
            <person name="Nascimento A.M."/>
            <person name="Da Silva P.C."/>
        </authorList>
    </citation>
    <scope>NUCLEOTIDE SEQUENCE [LARGE SCALE GENOMIC DNA]</scope>
    <source>
        <strain evidence="1 2">56AF</strain>
    </source>
</reference>
<dbReference type="OrthoDB" id="3689331at2"/>